<gene>
    <name evidence="1" type="ORF">SMONO_v1c03980</name>
</gene>
<name>A0A2K9LUB4_SPISQ</name>
<keyword evidence="2" id="KW-1185">Reference proteome</keyword>
<evidence type="ECO:0000313" key="2">
    <source>
        <dbReference type="Proteomes" id="UP000234790"/>
    </source>
</evidence>
<sequence length="171" mass="19772">MEKKIYNLKKSSLGKVTFSDGTSFCLIQGKGDNGQTFRDVLIVRSAEEAIKKFPQWSSEVVYSNIADKLGTHNKIIDWLIENWMENGIISFKNEMYENFGFDEFKNMDPITFIKSEPEMVALTLVHIAARYTNGYLKMPINDIEISLRFIKNVLTINFWEEGNPKTEIPQM</sequence>
<dbReference type="Proteomes" id="UP000234790">
    <property type="component" value="Chromosome"/>
</dbReference>
<protein>
    <submittedName>
        <fullName evidence="1">Uncharacterized protein</fullName>
    </submittedName>
</protein>
<evidence type="ECO:0000313" key="1">
    <source>
        <dbReference type="EMBL" id="AUM62647.1"/>
    </source>
</evidence>
<dbReference type="OrthoDB" id="388838at2"/>
<accession>A0A2K9LUB4</accession>
<dbReference type="EMBL" id="CP025543">
    <property type="protein sequence ID" value="AUM62647.1"/>
    <property type="molecule type" value="Genomic_DNA"/>
</dbReference>
<dbReference type="KEGG" id="smoo:SMONO_v1c03980"/>
<dbReference type="AlphaFoldDB" id="A0A2K9LUB4"/>
<proteinExistence type="predicted"/>
<reference evidence="1 2" key="1">
    <citation type="submission" date="2017-12" db="EMBL/GenBank/DDBJ databases">
        <title>Complete genome sequence of Spiroplasma monobiae MQ-1 (ATCC 33825).</title>
        <authorList>
            <person name="Tsai Y.-M."/>
            <person name="Lo W.-S."/>
            <person name="Wu P.-S."/>
            <person name="Cho S.-T."/>
            <person name="Kuo C.-H."/>
        </authorList>
    </citation>
    <scope>NUCLEOTIDE SEQUENCE [LARGE SCALE GENOMIC DNA]</scope>
    <source>
        <strain evidence="1 2">MQ-1</strain>
    </source>
</reference>
<dbReference type="RefSeq" id="WP_101780705.1">
    <property type="nucleotide sequence ID" value="NZ_CP025543.1"/>
</dbReference>
<organism evidence="1 2">
    <name type="scientific">Spiroplasma monobiae MQ-1</name>
    <dbReference type="NCBI Taxonomy" id="1336748"/>
    <lineage>
        <taxon>Bacteria</taxon>
        <taxon>Bacillati</taxon>
        <taxon>Mycoplasmatota</taxon>
        <taxon>Mollicutes</taxon>
        <taxon>Entomoplasmatales</taxon>
        <taxon>Spiroplasmataceae</taxon>
        <taxon>Spiroplasma</taxon>
    </lineage>
</organism>